<keyword evidence="4" id="KW-1185">Reference proteome</keyword>
<dbReference type="GO" id="GO:0005975">
    <property type="term" value="P:carbohydrate metabolic process"/>
    <property type="evidence" value="ECO:0007669"/>
    <property type="project" value="TreeGrafter"/>
</dbReference>
<dbReference type="Gene3D" id="3.40.50.1110">
    <property type="entry name" value="SGNH hydrolase"/>
    <property type="match status" value="2"/>
</dbReference>
<evidence type="ECO:0000256" key="1">
    <source>
        <dbReference type="ARBA" id="ARBA00022801"/>
    </source>
</evidence>
<dbReference type="Proteomes" id="UP000469763">
    <property type="component" value="Unassembled WGS sequence"/>
</dbReference>
<proteinExistence type="predicted"/>
<reference evidence="3 4" key="1">
    <citation type="submission" date="2019-10" db="EMBL/GenBank/DDBJ databases">
        <title>Bifidobacterium from non-human primates.</title>
        <authorList>
            <person name="Modesto M."/>
        </authorList>
    </citation>
    <scope>NUCLEOTIDE SEQUENCE [LARGE SCALE GENOMIC DNA]</scope>
    <source>
        <strain evidence="3 4">TREC</strain>
    </source>
</reference>
<dbReference type="InterPro" id="IPR036514">
    <property type="entry name" value="SGNH_hydro_sf"/>
</dbReference>
<evidence type="ECO:0000313" key="3">
    <source>
        <dbReference type="EMBL" id="NEG79100.1"/>
    </source>
</evidence>
<dbReference type="OrthoDB" id="9795554at2"/>
<dbReference type="Gene3D" id="2.60.120.260">
    <property type="entry name" value="Galactose-binding domain-like"/>
    <property type="match status" value="1"/>
</dbReference>
<comment type="caution">
    <text evidence="3">The sequence shown here is derived from an EMBL/GenBank/DDBJ whole genome shotgun (WGS) entry which is preliminary data.</text>
</comment>
<protein>
    <recommendedName>
        <fullName evidence="2">Sialate O-acetylesterase domain-containing protein</fullName>
    </recommendedName>
</protein>
<dbReference type="Pfam" id="PF03629">
    <property type="entry name" value="SASA"/>
    <property type="match status" value="1"/>
</dbReference>
<dbReference type="PANTHER" id="PTHR22901:SF0">
    <property type="entry name" value="SIALATE O-ACETYLESTERASE"/>
    <property type="match status" value="1"/>
</dbReference>
<organism evidence="3 4">
    <name type="scientific">Bifidobacterium avesanii</name>
    <dbReference type="NCBI Taxonomy" id="1798157"/>
    <lineage>
        <taxon>Bacteria</taxon>
        <taxon>Bacillati</taxon>
        <taxon>Actinomycetota</taxon>
        <taxon>Actinomycetes</taxon>
        <taxon>Bifidobacteriales</taxon>
        <taxon>Bifidobacteriaceae</taxon>
        <taxon>Bifidobacterium</taxon>
    </lineage>
</organism>
<feature type="domain" description="Sialate O-acetylesterase" evidence="2">
    <location>
        <begin position="531"/>
        <end position="630"/>
    </location>
</feature>
<dbReference type="PANTHER" id="PTHR22901">
    <property type="entry name" value="SIALATE O-ACETYLESTERASE"/>
    <property type="match status" value="1"/>
</dbReference>
<dbReference type="SUPFAM" id="SSF49785">
    <property type="entry name" value="Galactose-binding domain-like"/>
    <property type="match status" value="1"/>
</dbReference>
<name>A0A7K3TKF0_9BIFI</name>
<keyword evidence="1" id="KW-0378">Hydrolase</keyword>
<evidence type="ECO:0000313" key="4">
    <source>
        <dbReference type="Proteomes" id="UP000469763"/>
    </source>
</evidence>
<dbReference type="InterPro" id="IPR005181">
    <property type="entry name" value="SASA"/>
</dbReference>
<dbReference type="SUPFAM" id="SSF52266">
    <property type="entry name" value="SGNH hydrolase"/>
    <property type="match status" value="1"/>
</dbReference>
<evidence type="ECO:0000259" key="2">
    <source>
        <dbReference type="Pfam" id="PF03629"/>
    </source>
</evidence>
<dbReference type="AlphaFoldDB" id="A0A7K3TKF0"/>
<dbReference type="InterPro" id="IPR039329">
    <property type="entry name" value="SIAE"/>
</dbReference>
<dbReference type="InterPro" id="IPR008979">
    <property type="entry name" value="Galactose-bd-like_sf"/>
</dbReference>
<accession>A0A7K3TKF0</accession>
<dbReference type="EMBL" id="WHZY01000016">
    <property type="protein sequence ID" value="NEG79100.1"/>
    <property type="molecule type" value="Genomic_DNA"/>
</dbReference>
<gene>
    <name evidence="3" type="ORF">GFD22_08995</name>
</gene>
<sequence length="765" mass="82350">MAQAPGGGEVRRRQRRPVWGPVGRGASCVANMSARGGVSCAMRDAPRIAACEHAHGLYYNDVIHWWAGIPFNEDAQTTRRCIRMSNTLELDPLFRDGAVLQRNRAVAVWGIARPSARIAATLTRAGACGGAGTSNGDCASSYADASGSWRVTLPAHPAGGPYELRVESDGESVETHDLLFGDVWLLGGQSNMWLWMDRVAARYPGELDRARDGSIRFFLVPQEADFTGPRTRTAGGTWLVEGRDDVSGVSAAGFFFAKHLREDAGVDVPLGFVQAAIGGTPIEPWIAEPWLRRLDLIPDDFDRWREPGYAGRLESEADDRFGQFVRDADSADLGLAEHWEDPRYDPSASAGWKSADLAKADCMHEADLGKPGVFWFRKTVELPDAVVGKPASMRFGTLVDADDCYVNGEPVGSTGYRYPPRNYAIAALPKRMTIAFRLRVNNGVDGGFTPGKWHMIVIDPTVPTDGSGNPLPRADGSIARVWPENGRGAAPKAPIDVIDVGALGPWRWRRSASFAPAPAKVFPTRMPAGCYNAMIAPLRGLALTGVLWYQGETSASRGPAGYAAKMMALIQCWRALFGRPDLPFIYAQLPNLTIQAHGYARLRDEQRRALALDGTAMIVTLDAGEDNDLHPIDKETIGRRFAVAADALVYGGGVESMGPLVSRAEVRRGAGEIVVRFTHCGGGLRTAGGPGAGVIPFELIDPAGESPALAVRGSVSSPHTVTIPLPWGVEPGEDAMLRYAWGESPEPVLRNADGLLASPFEVPLG</sequence>
<dbReference type="GO" id="GO:0001681">
    <property type="term" value="F:sialate O-acetylesterase activity"/>
    <property type="evidence" value="ECO:0007669"/>
    <property type="project" value="InterPro"/>
</dbReference>